<dbReference type="Proteomes" id="UP000668060">
    <property type="component" value="Unassembled WGS sequence"/>
</dbReference>
<dbReference type="InterPro" id="IPR009081">
    <property type="entry name" value="PP-bd_ACP"/>
</dbReference>
<proteinExistence type="predicted"/>
<evidence type="ECO:0000259" key="1">
    <source>
        <dbReference type="PROSITE" id="PS50075"/>
    </source>
</evidence>
<gene>
    <name evidence="2" type="ORF">JJ842_08025</name>
</gene>
<dbReference type="PROSITE" id="PS50075">
    <property type="entry name" value="CARRIER"/>
    <property type="match status" value="1"/>
</dbReference>
<accession>A0A9D9BUP1</accession>
<dbReference type="EMBL" id="JAEPLN010000001">
    <property type="protein sequence ID" value="MBO6971857.1"/>
    <property type="molecule type" value="Genomic_DNA"/>
</dbReference>
<dbReference type="SUPFAM" id="SSF47336">
    <property type="entry name" value="ACP-like"/>
    <property type="match status" value="1"/>
</dbReference>
<dbReference type="AlphaFoldDB" id="A0A9D9BUP1"/>
<sequence>MIIKNKIYNFFIEREGDDILDSIDNIDFIDEGILDSLDFFSLAVFIEKEFGIKLKMTDEDTFKKMRKIETLIDLILQLSLNS</sequence>
<dbReference type="Gene3D" id="1.10.1200.10">
    <property type="entry name" value="ACP-like"/>
    <property type="match status" value="1"/>
</dbReference>
<name>A0A9D9BUP1_PROMR</name>
<dbReference type="InterPro" id="IPR036736">
    <property type="entry name" value="ACP-like_sf"/>
</dbReference>
<evidence type="ECO:0000313" key="3">
    <source>
        <dbReference type="Proteomes" id="UP000668060"/>
    </source>
</evidence>
<reference evidence="2" key="1">
    <citation type="journal article" date="2021" name="Front. Mar. Sci.">
        <title>Genomes of Diverse Isolates of Prochlorococcus High-Light-Adapted Clade II in the Western Pacific Ocean.</title>
        <authorList>
            <person name="Yan W."/>
            <person name="Feng X."/>
            <person name="Zhang W."/>
            <person name="Nawaz M.Z."/>
            <person name="Luo T."/>
            <person name="Zhang R."/>
            <person name="Jiao N."/>
        </authorList>
    </citation>
    <scope>NUCLEOTIDE SEQUENCE</scope>
    <source>
        <strain evidence="2">CUG1433</strain>
    </source>
</reference>
<feature type="domain" description="Carrier" evidence="1">
    <location>
        <begin position="1"/>
        <end position="79"/>
    </location>
</feature>
<dbReference type="Pfam" id="PF00550">
    <property type="entry name" value="PP-binding"/>
    <property type="match status" value="1"/>
</dbReference>
<organism evidence="2 3">
    <name type="scientific">Prochlorococcus marinus CUG1433</name>
    <dbReference type="NCBI Taxonomy" id="2774506"/>
    <lineage>
        <taxon>Bacteria</taxon>
        <taxon>Bacillati</taxon>
        <taxon>Cyanobacteriota</taxon>
        <taxon>Cyanophyceae</taxon>
        <taxon>Synechococcales</taxon>
        <taxon>Prochlorococcaceae</taxon>
        <taxon>Prochlorococcus</taxon>
    </lineage>
</organism>
<evidence type="ECO:0000313" key="2">
    <source>
        <dbReference type="EMBL" id="MBO6971857.1"/>
    </source>
</evidence>
<protein>
    <submittedName>
        <fullName evidence="2">Acyl carrier protein</fullName>
    </submittedName>
</protein>
<comment type="caution">
    <text evidence="2">The sequence shown here is derived from an EMBL/GenBank/DDBJ whole genome shotgun (WGS) entry which is preliminary data.</text>
</comment>